<sequence length="479" mass="51765">MGGFEKLLSQLEAGADGAWDDSEDEDDDEEDDDGDDGWGFGWGSGSGSGSGKQARTRNGAYSSNHKAGNSTHGHHHHIGGIWTGEIPEEAESKYLTMSWWLLHVGWKDVGERVRRGVEEVFDGVSLKTKLTAGDLHRLIADVRRRVECEITFEGNEKRTNFLSSLLPPTPETIHHVLLQGGFTSASAPLSSHNQHQHEGFDDPLGKHIDVDLDFETGSGYHVGSSAQMQQQHERKLSDASASLESSQLSHTFINSPAVALSAYPSPPNALQPSALRPPYQQQQQQTTATAHPITSQPQPTYIPPPPPPSAVYAQLLDAPFLALVEETRGVLAGADFARVLEGCLDRAVAVLFEGLEGNVFARAAVEEGAGADEGERVRLAGLLPGLARWSQLAMEGLPNELVDVFILNYKLRDENRGRGAKIVRPAAKRLSKELTPCEEAAPVFGGGLVALEGDVEVEDVEVDELVCEAELIDEVSVTP</sequence>
<gene>
    <name evidence="2" type="ORF">CVT25_002752</name>
</gene>
<dbReference type="Pfam" id="PF04882">
    <property type="entry name" value="Peroxin-3"/>
    <property type="match status" value="1"/>
</dbReference>
<dbReference type="STRING" id="93625.A0A409XUL8"/>
<dbReference type="PANTHER" id="PTHR28080:SF1">
    <property type="entry name" value="PEROXISOMAL BIOGENESIS FACTOR 3"/>
    <property type="match status" value="1"/>
</dbReference>
<feature type="region of interest" description="Disordered" evidence="1">
    <location>
        <begin position="1"/>
        <end position="80"/>
    </location>
</feature>
<keyword evidence="3" id="KW-1185">Reference proteome</keyword>
<proteinExistence type="predicted"/>
<evidence type="ECO:0000313" key="3">
    <source>
        <dbReference type="Proteomes" id="UP000283269"/>
    </source>
</evidence>
<dbReference type="InParanoid" id="A0A409XUL8"/>
<feature type="region of interest" description="Disordered" evidence="1">
    <location>
        <begin position="263"/>
        <end position="299"/>
    </location>
</feature>
<accession>A0A409XUL8</accession>
<feature type="compositionally biased region" description="Polar residues" evidence="1">
    <location>
        <begin position="59"/>
        <end position="71"/>
    </location>
</feature>
<name>A0A409XUL8_PSICY</name>
<dbReference type="EMBL" id="NHYD01000347">
    <property type="protein sequence ID" value="PPQ94396.1"/>
    <property type="molecule type" value="Genomic_DNA"/>
</dbReference>
<evidence type="ECO:0000313" key="2">
    <source>
        <dbReference type="EMBL" id="PPQ94396.1"/>
    </source>
</evidence>
<dbReference type="GO" id="GO:0045046">
    <property type="term" value="P:protein import into peroxisome membrane"/>
    <property type="evidence" value="ECO:0007669"/>
    <property type="project" value="TreeGrafter"/>
</dbReference>
<feature type="compositionally biased region" description="Acidic residues" evidence="1">
    <location>
        <begin position="18"/>
        <end position="36"/>
    </location>
</feature>
<dbReference type="GO" id="GO:0005778">
    <property type="term" value="C:peroxisomal membrane"/>
    <property type="evidence" value="ECO:0007669"/>
    <property type="project" value="InterPro"/>
</dbReference>
<dbReference type="PANTHER" id="PTHR28080">
    <property type="entry name" value="PEROXISOMAL BIOGENESIS FACTOR 3"/>
    <property type="match status" value="1"/>
</dbReference>
<dbReference type="Proteomes" id="UP000283269">
    <property type="component" value="Unassembled WGS sequence"/>
</dbReference>
<dbReference type="GO" id="GO:0030674">
    <property type="term" value="F:protein-macromolecule adaptor activity"/>
    <property type="evidence" value="ECO:0007669"/>
    <property type="project" value="TreeGrafter"/>
</dbReference>
<feature type="region of interest" description="Disordered" evidence="1">
    <location>
        <begin position="221"/>
        <end position="241"/>
    </location>
</feature>
<dbReference type="AlphaFoldDB" id="A0A409XUL8"/>
<evidence type="ECO:0000256" key="1">
    <source>
        <dbReference type="SAM" id="MobiDB-lite"/>
    </source>
</evidence>
<reference evidence="2 3" key="1">
    <citation type="journal article" date="2018" name="Evol. Lett.">
        <title>Horizontal gene cluster transfer increased hallucinogenic mushroom diversity.</title>
        <authorList>
            <person name="Reynolds H.T."/>
            <person name="Vijayakumar V."/>
            <person name="Gluck-Thaler E."/>
            <person name="Korotkin H.B."/>
            <person name="Matheny P.B."/>
            <person name="Slot J.C."/>
        </authorList>
    </citation>
    <scope>NUCLEOTIDE SEQUENCE [LARGE SCALE GENOMIC DNA]</scope>
    <source>
        <strain evidence="2 3">2631</strain>
    </source>
</reference>
<organism evidence="2 3">
    <name type="scientific">Psilocybe cyanescens</name>
    <dbReference type="NCBI Taxonomy" id="93625"/>
    <lineage>
        <taxon>Eukaryota</taxon>
        <taxon>Fungi</taxon>
        <taxon>Dikarya</taxon>
        <taxon>Basidiomycota</taxon>
        <taxon>Agaricomycotina</taxon>
        <taxon>Agaricomycetes</taxon>
        <taxon>Agaricomycetidae</taxon>
        <taxon>Agaricales</taxon>
        <taxon>Agaricineae</taxon>
        <taxon>Strophariaceae</taxon>
        <taxon>Psilocybe</taxon>
    </lineage>
</organism>
<comment type="caution">
    <text evidence="2">The sequence shown here is derived from an EMBL/GenBank/DDBJ whole genome shotgun (WGS) entry which is preliminary data.</text>
</comment>
<dbReference type="OrthoDB" id="45930at2759"/>
<feature type="compositionally biased region" description="Low complexity" evidence="1">
    <location>
        <begin position="280"/>
        <end position="299"/>
    </location>
</feature>
<protein>
    <submittedName>
        <fullName evidence="2">Uncharacterized protein</fullName>
    </submittedName>
</protein>
<dbReference type="InterPro" id="IPR006966">
    <property type="entry name" value="Peroxin-3"/>
</dbReference>
<feature type="compositionally biased region" description="Gly residues" evidence="1">
    <location>
        <begin position="37"/>
        <end position="50"/>
    </location>
</feature>